<comment type="similarity">
    <text evidence="2">Belongs to the Nudix hydrolase family.</text>
</comment>
<protein>
    <submittedName>
        <fullName evidence="4">Nudix hydrolase</fullName>
    </submittedName>
</protein>
<dbReference type="CDD" id="cd04673">
    <property type="entry name" value="NUDIX_ADPRase"/>
    <property type="match status" value="1"/>
</dbReference>
<dbReference type="PANTHER" id="PTHR43736">
    <property type="entry name" value="ADP-RIBOSE PYROPHOSPHATASE"/>
    <property type="match status" value="1"/>
</dbReference>
<dbReference type="InterPro" id="IPR000086">
    <property type="entry name" value="NUDIX_hydrolase_dom"/>
</dbReference>
<accession>A0A061RCU4</accession>
<dbReference type="PROSITE" id="PS00893">
    <property type="entry name" value="NUDIX_BOX"/>
    <property type="match status" value="1"/>
</dbReference>
<proteinExistence type="inferred from homology"/>
<dbReference type="InterPro" id="IPR020084">
    <property type="entry name" value="NUDIX_hydrolase_CS"/>
</dbReference>
<gene>
    <name evidence="4" type="ORF">TSPGSL018_3392</name>
</gene>
<evidence type="ECO:0000313" key="4">
    <source>
        <dbReference type="EMBL" id="JAC70772.1"/>
    </source>
</evidence>
<dbReference type="GO" id="GO:0016787">
    <property type="term" value="F:hydrolase activity"/>
    <property type="evidence" value="ECO:0007669"/>
    <property type="project" value="UniProtKB-KW"/>
</dbReference>
<evidence type="ECO:0000256" key="2">
    <source>
        <dbReference type="RuleBase" id="RU003476"/>
    </source>
</evidence>
<keyword evidence="1 2" id="KW-0378">Hydrolase</keyword>
<sequence>MLLVRKLAISRTGVRGVSGNLWNFRPHTFRALCTARNTQSNENLEGSPKVGVGVVCLRPSRNVEMGTEVLMIQRGKEPSKGRWTFPGGRLEIGETVIGCAIRELREETGIELRCKDKPPSADLSHLGSPVRFSENLENPVAFAAADCVVRNAEGGVTFHYAIIEVAGVPVDPSARVVPADDADSAEWVDVTRIGELDVVENCDVIAMEAARRFRVWS</sequence>
<dbReference type="EMBL" id="GBEZ01015386">
    <property type="protein sequence ID" value="JAC70772.1"/>
    <property type="molecule type" value="Transcribed_RNA"/>
</dbReference>
<dbReference type="PANTHER" id="PTHR43736:SF1">
    <property type="entry name" value="DIHYDRONEOPTERIN TRIPHOSPHATE DIPHOSPHATASE"/>
    <property type="match status" value="1"/>
</dbReference>
<evidence type="ECO:0000259" key="3">
    <source>
        <dbReference type="PROSITE" id="PS51462"/>
    </source>
</evidence>
<feature type="domain" description="Nudix hydrolase" evidence="3">
    <location>
        <begin position="47"/>
        <end position="211"/>
    </location>
</feature>
<dbReference type="Gene3D" id="3.90.79.10">
    <property type="entry name" value="Nucleoside Triphosphate Pyrophosphohydrolase"/>
    <property type="match status" value="1"/>
</dbReference>
<dbReference type="PRINTS" id="PR00502">
    <property type="entry name" value="NUDIXFAMILY"/>
</dbReference>
<feature type="non-terminal residue" evidence="4">
    <location>
        <position position="217"/>
    </location>
</feature>
<evidence type="ECO:0000256" key="1">
    <source>
        <dbReference type="ARBA" id="ARBA00022801"/>
    </source>
</evidence>
<dbReference type="SUPFAM" id="SSF55811">
    <property type="entry name" value="Nudix"/>
    <property type="match status" value="1"/>
</dbReference>
<dbReference type="AlphaFoldDB" id="A0A061RCU4"/>
<dbReference type="InterPro" id="IPR020476">
    <property type="entry name" value="Nudix_hydrolase"/>
</dbReference>
<reference evidence="4" key="1">
    <citation type="submission" date="2014-05" db="EMBL/GenBank/DDBJ databases">
        <title>The transcriptome of the halophilic microalga Tetraselmis sp. GSL018 isolated from the Great Salt Lake, Utah.</title>
        <authorList>
            <person name="Jinkerson R.E."/>
            <person name="D'Adamo S."/>
            <person name="Posewitz M.C."/>
        </authorList>
    </citation>
    <scope>NUCLEOTIDE SEQUENCE</scope>
    <source>
        <strain evidence="4">GSL018</strain>
    </source>
</reference>
<dbReference type="Pfam" id="PF00293">
    <property type="entry name" value="NUDIX"/>
    <property type="match status" value="1"/>
</dbReference>
<name>A0A061RCU4_9CHLO</name>
<dbReference type="InterPro" id="IPR015797">
    <property type="entry name" value="NUDIX_hydrolase-like_dom_sf"/>
</dbReference>
<dbReference type="PROSITE" id="PS51462">
    <property type="entry name" value="NUDIX"/>
    <property type="match status" value="1"/>
</dbReference>
<organism evidence="4">
    <name type="scientific">Tetraselmis sp. GSL018</name>
    <dbReference type="NCBI Taxonomy" id="582737"/>
    <lineage>
        <taxon>Eukaryota</taxon>
        <taxon>Viridiplantae</taxon>
        <taxon>Chlorophyta</taxon>
        <taxon>core chlorophytes</taxon>
        <taxon>Chlorodendrophyceae</taxon>
        <taxon>Chlorodendrales</taxon>
        <taxon>Chlorodendraceae</taxon>
        <taxon>Tetraselmis</taxon>
    </lineage>
</organism>